<dbReference type="SUPFAM" id="SSF53448">
    <property type="entry name" value="Nucleotide-diphospho-sugar transferases"/>
    <property type="match status" value="1"/>
</dbReference>
<gene>
    <name evidence="1" type="ORF">METZ01_LOCUS396039</name>
</gene>
<protein>
    <submittedName>
        <fullName evidence="1">Uncharacterized protein</fullName>
    </submittedName>
</protein>
<evidence type="ECO:0000313" key="1">
    <source>
        <dbReference type="EMBL" id="SVD43185.1"/>
    </source>
</evidence>
<dbReference type="AlphaFoldDB" id="A0A382VAX3"/>
<reference evidence="1" key="1">
    <citation type="submission" date="2018-05" db="EMBL/GenBank/DDBJ databases">
        <authorList>
            <person name="Lanie J.A."/>
            <person name="Ng W.-L."/>
            <person name="Kazmierczak K.M."/>
            <person name="Andrzejewski T.M."/>
            <person name="Davidsen T.M."/>
            <person name="Wayne K.J."/>
            <person name="Tettelin H."/>
            <person name="Glass J.I."/>
            <person name="Rusch D."/>
            <person name="Podicherti R."/>
            <person name="Tsui H.-C.T."/>
            <person name="Winkler M.E."/>
        </authorList>
    </citation>
    <scope>NUCLEOTIDE SEQUENCE</scope>
</reference>
<dbReference type="InterPro" id="IPR029044">
    <property type="entry name" value="Nucleotide-diphossugar_trans"/>
</dbReference>
<sequence length="168" mass="18931">MHGDDQADWDTVLTDLYECFTSTANCDIVLACRFSPESDTSGYSLARRVGNRFFNRTTSLLTGIRMSDAGTAMILARTELLTDLPLESLHQGYMFHPYLNLLLFDGPGVKTAEVPLTWQDASVDNQFRLIRYGLGLLKVLLLYGLRRRILRRSPVQALGIVDRGRSRS</sequence>
<organism evidence="1">
    <name type="scientific">marine metagenome</name>
    <dbReference type="NCBI Taxonomy" id="408172"/>
    <lineage>
        <taxon>unclassified sequences</taxon>
        <taxon>metagenomes</taxon>
        <taxon>ecological metagenomes</taxon>
    </lineage>
</organism>
<accession>A0A382VAX3</accession>
<name>A0A382VAX3_9ZZZZ</name>
<proteinExistence type="predicted"/>
<dbReference type="EMBL" id="UINC01150248">
    <property type="protein sequence ID" value="SVD43185.1"/>
    <property type="molecule type" value="Genomic_DNA"/>
</dbReference>
<dbReference type="Gene3D" id="3.90.550.10">
    <property type="entry name" value="Spore Coat Polysaccharide Biosynthesis Protein SpsA, Chain A"/>
    <property type="match status" value="1"/>
</dbReference>